<keyword evidence="3" id="KW-1185">Reference proteome</keyword>
<dbReference type="STRING" id="135826.KP77_22130"/>
<dbReference type="AlphaFoldDB" id="A0A0C2VJG7"/>
<comment type="caution">
    <text evidence="2">The sequence shown here is derived from an EMBL/GenBank/DDBJ whole genome shotgun (WGS) entry which is preliminary data.</text>
</comment>
<protein>
    <recommendedName>
        <fullName evidence="1">Core domain-containing protein</fullName>
    </recommendedName>
</protein>
<reference evidence="2 3" key="1">
    <citation type="submission" date="2015-01" db="EMBL/GenBank/DDBJ databases">
        <title>Genome sequence of Jeotgalibacillus alimentarius.</title>
        <authorList>
            <person name="Goh K.M."/>
            <person name="Chan K.-G."/>
            <person name="Yaakop A.S."/>
            <person name="Ee R."/>
            <person name="Gan H.M."/>
            <person name="Chan C.S."/>
        </authorList>
    </citation>
    <scope>NUCLEOTIDE SEQUENCE [LARGE SCALE GENOMIC DNA]</scope>
    <source>
        <strain evidence="2 3">YKJ-13</strain>
    </source>
</reference>
<dbReference type="Proteomes" id="UP000031950">
    <property type="component" value="Unassembled WGS sequence"/>
</dbReference>
<accession>A0A0C2VJG7</accession>
<dbReference type="Pfam" id="PF01521">
    <property type="entry name" value="Fe-S_biosyn"/>
    <property type="match status" value="1"/>
</dbReference>
<evidence type="ECO:0000313" key="3">
    <source>
        <dbReference type="Proteomes" id="UP000031950"/>
    </source>
</evidence>
<organism evidence="2 3">
    <name type="scientific">Jeotgalibacillus alimentarius</name>
    <dbReference type="NCBI Taxonomy" id="135826"/>
    <lineage>
        <taxon>Bacteria</taxon>
        <taxon>Bacillati</taxon>
        <taxon>Bacillota</taxon>
        <taxon>Bacilli</taxon>
        <taxon>Bacillales</taxon>
        <taxon>Caryophanaceae</taxon>
        <taxon>Jeotgalibacillus</taxon>
    </lineage>
</organism>
<proteinExistence type="predicted"/>
<evidence type="ECO:0000259" key="1">
    <source>
        <dbReference type="Pfam" id="PF01521"/>
    </source>
</evidence>
<evidence type="ECO:0000313" key="2">
    <source>
        <dbReference type="EMBL" id="KIL49002.1"/>
    </source>
</evidence>
<dbReference type="SUPFAM" id="SSF89360">
    <property type="entry name" value="HesB-like domain"/>
    <property type="match status" value="1"/>
</dbReference>
<gene>
    <name evidence="2" type="ORF">KP77_22130</name>
</gene>
<dbReference type="PATRIC" id="fig|135826.4.peg.2207"/>
<sequence length="108" mass="12165">MKIEITSMAAEKIAEKIPSESGFLKLKYDTEGTGCVLNGVPILWYVEEAADGDQLIETNDRPILVEESKTVFYDQNLKIDYSESARMFQLKSPGQTINGRMSLKNMIK</sequence>
<dbReference type="InterPro" id="IPR000361">
    <property type="entry name" value="ATAP_core_dom"/>
</dbReference>
<dbReference type="EMBL" id="JXRQ01000018">
    <property type="protein sequence ID" value="KIL49002.1"/>
    <property type="molecule type" value="Genomic_DNA"/>
</dbReference>
<dbReference type="OrthoDB" id="2361087at2"/>
<name>A0A0C2VJG7_9BACL</name>
<feature type="domain" description="Core" evidence="1">
    <location>
        <begin position="1"/>
        <end position="104"/>
    </location>
</feature>
<dbReference type="InterPro" id="IPR035903">
    <property type="entry name" value="HesB-like_dom_sf"/>
</dbReference>
<dbReference type="RefSeq" id="WP_041122763.1">
    <property type="nucleotide sequence ID" value="NZ_JXRQ01000018.1"/>
</dbReference>
<dbReference type="Gene3D" id="2.60.300.12">
    <property type="entry name" value="HesB-like domain"/>
    <property type="match status" value="1"/>
</dbReference>